<dbReference type="Proteomes" id="UP000321523">
    <property type="component" value="Unassembled WGS sequence"/>
</dbReference>
<dbReference type="PANTHER" id="PTHR44591:SF3">
    <property type="entry name" value="RESPONSE REGULATORY DOMAIN-CONTAINING PROTEIN"/>
    <property type="match status" value="1"/>
</dbReference>
<name>A0A512DL04_9PROT</name>
<sequence length="121" mass="12938">MDHKPRLIVAEDDPLIAWAVRVGLADQGYEVCGWADNGREAVRLAELHRPDVAVVDFGLADGTDGMAAAREISSRLGIPVVMCSEDAGAGDCADEAAVVGWVSRPYRISDLNRLIAAAIRH</sequence>
<dbReference type="Pfam" id="PF00072">
    <property type="entry name" value="Response_reg"/>
    <property type="match status" value="1"/>
</dbReference>
<keyword evidence="1 2" id="KW-0597">Phosphoprotein</keyword>
<protein>
    <recommendedName>
        <fullName evidence="3">Response regulatory domain-containing protein</fullName>
    </recommendedName>
</protein>
<dbReference type="InterPro" id="IPR011006">
    <property type="entry name" value="CheY-like_superfamily"/>
</dbReference>
<evidence type="ECO:0000256" key="1">
    <source>
        <dbReference type="ARBA" id="ARBA00022553"/>
    </source>
</evidence>
<reference evidence="4 5" key="1">
    <citation type="submission" date="2019-07" db="EMBL/GenBank/DDBJ databases">
        <title>Whole genome shotgun sequence of Skermanella aerolata NBRC 106429.</title>
        <authorList>
            <person name="Hosoyama A."/>
            <person name="Uohara A."/>
            <person name="Ohji S."/>
            <person name="Ichikawa N."/>
        </authorList>
    </citation>
    <scope>NUCLEOTIDE SEQUENCE [LARGE SCALE GENOMIC DNA]</scope>
    <source>
        <strain evidence="4 5">NBRC 106429</strain>
    </source>
</reference>
<comment type="caution">
    <text evidence="4">The sequence shown here is derived from an EMBL/GenBank/DDBJ whole genome shotgun (WGS) entry which is preliminary data.</text>
</comment>
<dbReference type="EMBL" id="BJYZ01000005">
    <property type="protein sequence ID" value="GEO37149.1"/>
    <property type="molecule type" value="Genomic_DNA"/>
</dbReference>
<dbReference type="InterPro" id="IPR050595">
    <property type="entry name" value="Bact_response_regulator"/>
</dbReference>
<dbReference type="SUPFAM" id="SSF52172">
    <property type="entry name" value="CheY-like"/>
    <property type="match status" value="1"/>
</dbReference>
<dbReference type="SMART" id="SM00448">
    <property type="entry name" value="REC"/>
    <property type="match status" value="1"/>
</dbReference>
<accession>A0A512DL04</accession>
<evidence type="ECO:0000256" key="2">
    <source>
        <dbReference type="PROSITE-ProRule" id="PRU00169"/>
    </source>
</evidence>
<dbReference type="AlphaFoldDB" id="A0A512DL04"/>
<dbReference type="OrthoDB" id="7060229at2"/>
<dbReference type="InterPro" id="IPR001789">
    <property type="entry name" value="Sig_transdc_resp-reg_receiver"/>
</dbReference>
<evidence type="ECO:0000313" key="5">
    <source>
        <dbReference type="Proteomes" id="UP000321523"/>
    </source>
</evidence>
<dbReference type="GO" id="GO:0000160">
    <property type="term" value="P:phosphorelay signal transduction system"/>
    <property type="evidence" value="ECO:0007669"/>
    <property type="project" value="InterPro"/>
</dbReference>
<dbReference type="PROSITE" id="PS50110">
    <property type="entry name" value="RESPONSE_REGULATORY"/>
    <property type="match status" value="1"/>
</dbReference>
<dbReference type="RefSeq" id="WP_052832131.1">
    <property type="nucleotide sequence ID" value="NZ_BJYZ01000005.1"/>
</dbReference>
<proteinExistence type="predicted"/>
<evidence type="ECO:0000313" key="4">
    <source>
        <dbReference type="EMBL" id="GEO37149.1"/>
    </source>
</evidence>
<feature type="domain" description="Response regulatory" evidence="3">
    <location>
        <begin position="6"/>
        <end position="119"/>
    </location>
</feature>
<evidence type="ECO:0000259" key="3">
    <source>
        <dbReference type="PROSITE" id="PS50110"/>
    </source>
</evidence>
<dbReference type="Gene3D" id="3.40.50.2300">
    <property type="match status" value="1"/>
</dbReference>
<gene>
    <name evidence="4" type="ORF">SAE02_12970</name>
</gene>
<keyword evidence="5" id="KW-1185">Reference proteome</keyword>
<feature type="modified residue" description="4-aspartylphosphate" evidence="2">
    <location>
        <position position="56"/>
    </location>
</feature>
<organism evidence="4 5">
    <name type="scientific">Skermanella aerolata</name>
    <dbReference type="NCBI Taxonomy" id="393310"/>
    <lineage>
        <taxon>Bacteria</taxon>
        <taxon>Pseudomonadati</taxon>
        <taxon>Pseudomonadota</taxon>
        <taxon>Alphaproteobacteria</taxon>
        <taxon>Rhodospirillales</taxon>
        <taxon>Azospirillaceae</taxon>
        <taxon>Skermanella</taxon>
    </lineage>
</organism>
<dbReference type="PANTHER" id="PTHR44591">
    <property type="entry name" value="STRESS RESPONSE REGULATOR PROTEIN 1"/>
    <property type="match status" value="1"/>
</dbReference>